<protein>
    <submittedName>
        <fullName evidence="3">LINE-1 retrotransposable element ORF1 protein</fullName>
    </submittedName>
</protein>
<dbReference type="InterPro" id="IPR004244">
    <property type="entry name" value="Transposase_22"/>
</dbReference>
<evidence type="ECO:0000256" key="2">
    <source>
        <dbReference type="SAM" id="MobiDB-lite"/>
    </source>
</evidence>
<feature type="compositionally biased region" description="Basic and acidic residues" evidence="2">
    <location>
        <begin position="252"/>
        <end position="265"/>
    </location>
</feature>
<dbReference type="EMBL" id="JASDAP010000006">
    <property type="protein sequence ID" value="KAK1902073.1"/>
    <property type="molecule type" value="Genomic_DNA"/>
</dbReference>
<dbReference type="AlphaFoldDB" id="A0AAD9FDF1"/>
<feature type="region of interest" description="Disordered" evidence="2">
    <location>
        <begin position="239"/>
        <end position="265"/>
    </location>
</feature>
<evidence type="ECO:0000313" key="4">
    <source>
        <dbReference type="Proteomes" id="UP001228049"/>
    </source>
</evidence>
<reference evidence="3" key="1">
    <citation type="submission" date="2023-04" db="EMBL/GenBank/DDBJ databases">
        <title>Chromosome-level genome of Chaenocephalus aceratus.</title>
        <authorList>
            <person name="Park H."/>
        </authorList>
    </citation>
    <scope>NUCLEOTIDE SEQUENCE</scope>
    <source>
        <strain evidence="3">DE</strain>
        <tissue evidence="3">Muscle</tissue>
    </source>
</reference>
<evidence type="ECO:0000313" key="3">
    <source>
        <dbReference type="EMBL" id="KAK1902073.1"/>
    </source>
</evidence>
<feature type="compositionally biased region" description="Basic residues" evidence="2">
    <location>
        <begin position="1"/>
        <end position="12"/>
    </location>
</feature>
<comment type="caution">
    <text evidence="3">The sequence shown here is derived from an EMBL/GenBank/DDBJ whole genome shotgun (WGS) entry which is preliminary data.</text>
</comment>
<feature type="region of interest" description="Disordered" evidence="2">
    <location>
        <begin position="1"/>
        <end position="44"/>
    </location>
</feature>
<sequence length="265" mass="30489">MPRKGKKNHTQSKNHDEEEIDKLQNAVSNRMDDDTQPDDADPSGEAHISLILKELRDFRKDSCQQLNGIKEDINTINKRMEEAEERIDAAETRIHSWEEVVSGLVKLQVQTEAKLTDLEGRTRRENVRIYGVEEGAEAMSTSVIAFVEELLIKGLELTPSTLQIERANRALGPKSLAEASPRSLVVKCSSFKMEEDVIKKAWKKKGFYFKEKKVNVDHDYAPELQRRRRQYVEAKAALKKGGDQLHPSSKQHFKERLRGFRHRDI</sequence>
<keyword evidence="1" id="KW-0175">Coiled coil</keyword>
<dbReference type="PANTHER" id="PTHR11505">
    <property type="entry name" value="L1 TRANSPOSABLE ELEMENT-RELATED"/>
    <property type="match status" value="1"/>
</dbReference>
<dbReference type="Proteomes" id="UP001228049">
    <property type="component" value="Unassembled WGS sequence"/>
</dbReference>
<organism evidence="3 4">
    <name type="scientific">Dissostichus eleginoides</name>
    <name type="common">Patagonian toothfish</name>
    <name type="synonym">Dissostichus amissus</name>
    <dbReference type="NCBI Taxonomy" id="100907"/>
    <lineage>
        <taxon>Eukaryota</taxon>
        <taxon>Metazoa</taxon>
        <taxon>Chordata</taxon>
        <taxon>Craniata</taxon>
        <taxon>Vertebrata</taxon>
        <taxon>Euteleostomi</taxon>
        <taxon>Actinopterygii</taxon>
        <taxon>Neopterygii</taxon>
        <taxon>Teleostei</taxon>
        <taxon>Neoteleostei</taxon>
        <taxon>Acanthomorphata</taxon>
        <taxon>Eupercaria</taxon>
        <taxon>Perciformes</taxon>
        <taxon>Notothenioidei</taxon>
        <taxon>Nototheniidae</taxon>
        <taxon>Dissostichus</taxon>
    </lineage>
</organism>
<keyword evidence="4" id="KW-1185">Reference proteome</keyword>
<name>A0AAD9FDF1_DISEL</name>
<accession>A0AAD9FDF1</accession>
<proteinExistence type="predicted"/>
<feature type="coiled-coil region" evidence="1">
    <location>
        <begin position="66"/>
        <end position="100"/>
    </location>
</feature>
<dbReference type="Gene3D" id="3.30.70.1820">
    <property type="entry name" value="L1 transposable element, RRM domain"/>
    <property type="match status" value="1"/>
</dbReference>
<evidence type="ECO:0000256" key="1">
    <source>
        <dbReference type="SAM" id="Coils"/>
    </source>
</evidence>
<gene>
    <name evidence="3" type="ORF">KUDE01_005037</name>
</gene>